<feature type="domain" description="AMP-dependent synthetase/ligase" evidence="3">
    <location>
        <begin position="7"/>
        <end position="342"/>
    </location>
</feature>
<dbReference type="CDD" id="cd04433">
    <property type="entry name" value="AFD_class_I"/>
    <property type="match status" value="1"/>
</dbReference>
<dbReference type="InterPro" id="IPR050237">
    <property type="entry name" value="ATP-dep_AMP-bd_enzyme"/>
</dbReference>
<evidence type="ECO:0000313" key="4">
    <source>
        <dbReference type="EMBL" id="RZT88653.1"/>
    </source>
</evidence>
<dbReference type="InterPro" id="IPR045851">
    <property type="entry name" value="AMP-bd_C_sf"/>
</dbReference>
<dbReference type="InterPro" id="IPR016163">
    <property type="entry name" value="Ald_DH_C"/>
</dbReference>
<dbReference type="Gene3D" id="3.30.300.30">
    <property type="match status" value="1"/>
</dbReference>
<dbReference type="SUPFAM" id="SSF56801">
    <property type="entry name" value="Acetyl-CoA synthetase-like"/>
    <property type="match status" value="1"/>
</dbReference>
<keyword evidence="4" id="KW-0436">Ligase</keyword>
<dbReference type="GO" id="GO:0016620">
    <property type="term" value="F:oxidoreductase activity, acting on the aldehyde or oxo group of donors, NAD or NADP as acceptor"/>
    <property type="evidence" value="ECO:0007669"/>
    <property type="project" value="InterPro"/>
</dbReference>
<dbReference type="InterPro" id="IPR016161">
    <property type="entry name" value="Ald_DH/histidinol_DH"/>
</dbReference>
<dbReference type="OrthoDB" id="2644916at2"/>
<dbReference type="Proteomes" id="UP000291591">
    <property type="component" value="Unassembled WGS sequence"/>
</dbReference>
<dbReference type="InterPro" id="IPR020845">
    <property type="entry name" value="AMP-binding_CS"/>
</dbReference>
<keyword evidence="5" id="KW-1185">Reference proteome</keyword>
<evidence type="ECO:0000256" key="1">
    <source>
        <dbReference type="ARBA" id="ARBA00023002"/>
    </source>
</evidence>
<dbReference type="Pfam" id="PF00501">
    <property type="entry name" value="AMP-binding"/>
    <property type="match status" value="1"/>
</dbReference>
<dbReference type="InterPro" id="IPR016162">
    <property type="entry name" value="Ald_DH_N"/>
</dbReference>
<dbReference type="SUPFAM" id="SSF53720">
    <property type="entry name" value="ALDH-like"/>
    <property type="match status" value="1"/>
</dbReference>
<organism evidence="4 5">
    <name type="scientific">Pseudonocardia sediminis</name>
    <dbReference type="NCBI Taxonomy" id="1397368"/>
    <lineage>
        <taxon>Bacteria</taxon>
        <taxon>Bacillati</taxon>
        <taxon>Actinomycetota</taxon>
        <taxon>Actinomycetes</taxon>
        <taxon>Pseudonocardiales</taxon>
        <taxon>Pseudonocardiaceae</taxon>
        <taxon>Pseudonocardia</taxon>
    </lineage>
</organism>
<dbReference type="GO" id="GO:0016874">
    <property type="term" value="F:ligase activity"/>
    <property type="evidence" value="ECO:0007669"/>
    <property type="project" value="UniProtKB-KW"/>
</dbReference>
<dbReference type="Gene3D" id="3.40.605.10">
    <property type="entry name" value="Aldehyde Dehydrogenase, Chain A, domain 1"/>
    <property type="match status" value="1"/>
</dbReference>
<dbReference type="Gene3D" id="3.40.50.12780">
    <property type="entry name" value="N-terminal domain of ligase-like"/>
    <property type="match status" value="1"/>
</dbReference>
<dbReference type="Pfam" id="PF00171">
    <property type="entry name" value="Aldedh"/>
    <property type="match status" value="1"/>
</dbReference>
<proteinExistence type="predicted"/>
<dbReference type="Gene3D" id="3.40.309.10">
    <property type="entry name" value="Aldehyde Dehydrogenase, Chain A, domain 2"/>
    <property type="match status" value="1"/>
</dbReference>
<name>A0A4Q7V777_PSEST</name>
<dbReference type="RefSeq" id="WP_130292628.1">
    <property type="nucleotide sequence ID" value="NZ_SHKL01000001.1"/>
</dbReference>
<dbReference type="PANTHER" id="PTHR43767">
    <property type="entry name" value="LONG-CHAIN-FATTY-ACID--COA LIGASE"/>
    <property type="match status" value="1"/>
</dbReference>
<dbReference type="PANTHER" id="PTHR43767:SF10">
    <property type="entry name" value="SURFACTIN SYNTHASE SUBUNIT 1"/>
    <property type="match status" value="1"/>
</dbReference>
<sequence>MLIDARDRETNSAEMGAQCERLTQLLRENGVRPEDRVVLTAANSREFVVGLFALMHMGVSVALIDRSLPAEECRALVAESGAAWMLSDHDGLGPAFDAVQIGWLDLTDLVARTDPVARTDARTGDGAATLDLDAWAARDDALVVWTSGSTGRPKGIVRSGASVLRNGERTLARMRYRADDVFCPLLPFTHQYGLSILLLWWQVGATLVVTPSARIESVADLIAHRRVTVVDAVPASYVTLLRLLERRDGAPDLGSVRMWCVGGEPLRDELRTRAAERLGRPLLDGYGSSELGNIALAGPDDPTVCGTPLDGVTVEIVDERGVAVPAGTLGEVVVHSPDVMCGVLEPGGRVRPVRRPRFETRDLGRLDEYGRVQVLGRRHAVHRRGHTLYPDAIAQKAGACGVPVRVVPVEDPRHGAQLVFVVADPEARSVDDWRAILADHVSPHERPNRVLVLDRFPLGPTGKVDETALRELAGTGRRHPATVSARIPFPDRVERLDDVAAVLRDRRDEVVSILTAVSHHATVEGEIEASVAALAGAAREVDTQGPPALERISVLMPSNIPLYAYVLYLLVPSLYTREVVFRPSRRIADVTRKLHDLLGDVHGLPLVLDDAPQREFLEGPGARSELMVFTGTYDNAEKVRSGLRKDQVFVFFGQGVNPFVVGPDADIAAAVEGLLRARMLNSGQDCFGPDVVFVDATVSARFCNLLCRRVQSLRCGDYDDPATEYGPLYYSDGLDSALEVLRRDRQFVAAGGAVDFGLDQVAPTVLIRPADSVVTPPELFAPIFNVVPYSTTEWLHTMLDHPYFEERAMGATVYGDLPGTVEMLSRRHTVSVDRTLIDIDDGNAAFGGRGIRANYVARGKKRVARPLLLSQVVADYFTEGA</sequence>
<reference evidence="4 5" key="1">
    <citation type="submission" date="2019-02" db="EMBL/GenBank/DDBJ databases">
        <title>Sequencing the genomes of 1000 actinobacteria strains.</title>
        <authorList>
            <person name="Klenk H.-P."/>
        </authorList>
    </citation>
    <scope>NUCLEOTIDE SEQUENCE [LARGE SCALE GENOMIC DNA]</scope>
    <source>
        <strain evidence="4 5">DSM 45779</strain>
    </source>
</reference>
<feature type="domain" description="Aldehyde dehydrogenase" evidence="2">
    <location>
        <begin position="486"/>
        <end position="793"/>
    </location>
</feature>
<comment type="caution">
    <text evidence="4">The sequence shown here is derived from an EMBL/GenBank/DDBJ whole genome shotgun (WGS) entry which is preliminary data.</text>
</comment>
<dbReference type="EMBL" id="SHKL01000001">
    <property type="protein sequence ID" value="RZT88653.1"/>
    <property type="molecule type" value="Genomic_DNA"/>
</dbReference>
<evidence type="ECO:0000259" key="2">
    <source>
        <dbReference type="Pfam" id="PF00171"/>
    </source>
</evidence>
<evidence type="ECO:0000259" key="3">
    <source>
        <dbReference type="Pfam" id="PF00501"/>
    </source>
</evidence>
<protein>
    <submittedName>
        <fullName evidence="4">Acyl-CoA synthetase (AMP-forming)/AMP-acid ligase II</fullName>
    </submittedName>
</protein>
<evidence type="ECO:0000313" key="5">
    <source>
        <dbReference type="Proteomes" id="UP000291591"/>
    </source>
</evidence>
<keyword evidence="1" id="KW-0560">Oxidoreductase</keyword>
<dbReference type="InterPro" id="IPR042099">
    <property type="entry name" value="ANL_N_sf"/>
</dbReference>
<gene>
    <name evidence="4" type="ORF">EV383_5597</name>
</gene>
<accession>A0A4Q7V777</accession>
<dbReference type="PROSITE" id="PS00455">
    <property type="entry name" value="AMP_BINDING"/>
    <property type="match status" value="1"/>
</dbReference>
<dbReference type="InterPro" id="IPR000873">
    <property type="entry name" value="AMP-dep_synth/lig_dom"/>
</dbReference>
<dbReference type="AlphaFoldDB" id="A0A4Q7V777"/>
<dbReference type="InterPro" id="IPR015590">
    <property type="entry name" value="Aldehyde_DH_dom"/>
</dbReference>